<dbReference type="InterPro" id="IPR011812">
    <property type="entry name" value="Pep_trsgly"/>
</dbReference>
<evidence type="ECO:0000313" key="13">
    <source>
        <dbReference type="EMBL" id="RJG51484.1"/>
    </source>
</evidence>
<evidence type="ECO:0000256" key="7">
    <source>
        <dbReference type="ARBA" id="ARBA00022984"/>
    </source>
</evidence>
<feature type="domain" description="Glycosyl transferase family 51" evidence="12">
    <location>
        <begin position="54"/>
        <end position="217"/>
    </location>
</feature>
<dbReference type="EMBL" id="QZCH01000001">
    <property type="protein sequence ID" value="RJG51484.1"/>
    <property type="molecule type" value="Genomic_DNA"/>
</dbReference>
<evidence type="ECO:0000256" key="9">
    <source>
        <dbReference type="ARBA" id="ARBA00023136"/>
    </source>
</evidence>
<dbReference type="HAMAP" id="MF_00766">
    <property type="entry name" value="PGT_MtgA"/>
    <property type="match status" value="1"/>
</dbReference>
<evidence type="ECO:0000313" key="14">
    <source>
        <dbReference type="Proteomes" id="UP000283255"/>
    </source>
</evidence>
<keyword evidence="5 11" id="KW-0812">Transmembrane</keyword>
<protein>
    <recommendedName>
        <fullName evidence="11">Biosynthetic peptidoglycan transglycosylase</fullName>
        <ecNumber evidence="11">2.4.99.28</ecNumber>
    </recommendedName>
    <alternativeName>
        <fullName evidence="11">Glycan polymerase</fullName>
    </alternativeName>
    <alternativeName>
        <fullName evidence="11">Peptidoglycan glycosyltransferase MtgA</fullName>
        <shortName evidence="11">PGT</shortName>
    </alternativeName>
</protein>
<comment type="caution">
    <text evidence="13">The sequence shown here is derived from an EMBL/GenBank/DDBJ whole genome shotgun (WGS) entry which is preliminary data.</text>
</comment>
<dbReference type="GO" id="GO:0016763">
    <property type="term" value="F:pentosyltransferase activity"/>
    <property type="evidence" value="ECO:0007669"/>
    <property type="project" value="InterPro"/>
</dbReference>
<dbReference type="RefSeq" id="WP_119909008.1">
    <property type="nucleotide sequence ID" value="NZ_QZCH01000001.1"/>
</dbReference>
<dbReference type="InterPro" id="IPR023346">
    <property type="entry name" value="Lysozyme-like_dom_sf"/>
</dbReference>
<evidence type="ECO:0000256" key="3">
    <source>
        <dbReference type="ARBA" id="ARBA00022676"/>
    </source>
</evidence>
<comment type="function">
    <text evidence="11">Peptidoglycan polymerase that catalyzes glycan chain elongation from lipid-linked precursors.</text>
</comment>
<dbReference type="GO" id="GO:0009252">
    <property type="term" value="P:peptidoglycan biosynthetic process"/>
    <property type="evidence" value="ECO:0007669"/>
    <property type="project" value="UniProtKB-UniRule"/>
</dbReference>
<dbReference type="PANTHER" id="PTHR30400">
    <property type="entry name" value="MONOFUNCTIONAL BIOSYNTHETIC PEPTIDOGLYCAN TRANSGLYCOSYLASE"/>
    <property type="match status" value="1"/>
</dbReference>
<dbReference type="NCBIfam" id="TIGR02070">
    <property type="entry name" value="mono_pep_trsgly"/>
    <property type="match status" value="1"/>
</dbReference>
<organism evidence="13 14">
    <name type="scientific">Motilimonas pumila</name>
    <dbReference type="NCBI Taxonomy" id="2303987"/>
    <lineage>
        <taxon>Bacteria</taxon>
        <taxon>Pseudomonadati</taxon>
        <taxon>Pseudomonadota</taxon>
        <taxon>Gammaproteobacteria</taxon>
        <taxon>Alteromonadales</taxon>
        <taxon>Alteromonadales genera incertae sedis</taxon>
        <taxon>Motilimonas</taxon>
    </lineage>
</organism>
<keyword evidence="7 11" id="KW-0573">Peptidoglycan synthesis</keyword>
<keyword evidence="2 11" id="KW-0997">Cell inner membrane</keyword>
<evidence type="ECO:0000256" key="8">
    <source>
        <dbReference type="ARBA" id="ARBA00022989"/>
    </source>
</evidence>
<dbReference type="Gene3D" id="1.10.3810.10">
    <property type="entry name" value="Biosynthetic peptidoglycan transglycosylase-like"/>
    <property type="match status" value="1"/>
</dbReference>
<dbReference type="GO" id="GO:0009274">
    <property type="term" value="C:peptidoglycan-based cell wall"/>
    <property type="evidence" value="ECO:0007669"/>
    <property type="project" value="InterPro"/>
</dbReference>
<dbReference type="EC" id="2.4.99.28" evidence="11"/>
<evidence type="ECO:0000256" key="5">
    <source>
        <dbReference type="ARBA" id="ARBA00022692"/>
    </source>
</evidence>
<keyword evidence="10 11" id="KW-0961">Cell wall biogenesis/degradation</keyword>
<comment type="similarity">
    <text evidence="11">Belongs to the glycosyltransferase 51 family.</text>
</comment>
<comment type="pathway">
    <text evidence="11">Cell wall biogenesis; peptidoglycan biosynthesis.</text>
</comment>
<sequence>MLKWTLRIGLQLLLVCLAFSLLITLPLKWMNPIFWSWQLQREFSPPPAYPEQSAYHWRNLSEISAPMQLAVIAAEDQKFSQHRGIDTESMQQALADIRSGKRFRGASTISQQTVKNLYLWASPSYVRKALEIWLTLWIEQLWSKTRILEIYLNIVEFGPGVYGVEAASQHFFNQPASKLTQRQAAQLASVLPNPYKFDVANPSAYQHQRVQWIERQMRQLSMNYLTQLTPAAKP</sequence>
<dbReference type="AlphaFoldDB" id="A0A418YKH2"/>
<dbReference type="OrthoDB" id="9766909at2"/>
<dbReference type="GO" id="GO:0071555">
    <property type="term" value="P:cell wall organization"/>
    <property type="evidence" value="ECO:0007669"/>
    <property type="project" value="UniProtKB-KW"/>
</dbReference>
<evidence type="ECO:0000256" key="10">
    <source>
        <dbReference type="ARBA" id="ARBA00023316"/>
    </source>
</evidence>
<dbReference type="PANTHER" id="PTHR30400:SF0">
    <property type="entry name" value="BIOSYNTHETIC PEPTIDOGLYCAN TRANSGLYCOSYLASE"/>
    <property type="match status" value="1"/>
</dbReference>
<name>A0A418YKH2_9GAMM</name>
<keyword evidence="9 11" id="KW-0472">Membrane</keyword>
<accession>A0A418YKH2</accession>
<dbReference type="InterPro" id="IPR036950">
    <property type="entry name" value="PBP_transglycosylase"/>
</dbReference>
<keyword evidence="6 11" id="KW-0133">Cell shape</keyword>
<evidence type="ECO:0000256" key="11">
    <source>
        <dbReference type="HAMAP-Rule" id="MF_00766"/>
    </source>
</evidence>
<keyword evidence="4 11" id="KW-0808">Transferase</keyword>
<keyword evidence="8 11" id="KW-1133">Transmembrane helix</keyword>
<keyword evidence="3 11" id="KW-0328">Glycosyltransferase</keyword>
<comment type="subcellular location">
    <subcellularLocation>
        <location evidence="11">Cell inner membrane</location>
        <topology evidence="11">Single-pass membrane protein</topology>
    </subcellularLocation>
</comment>
<dbReference type="Proteomes" id="UP000283255">
    <property type="component" value="Unassembled WGS sequence"/>
</dbReference>
<proteinExistence type="inferred from homology"/>
<dbReference type="InterPro" id="IPR001264">
    <property type="entry name" value="Glyco_trans_51"/>
</dbReference>
<evidence type="ECO:0000256" key="4">
    <source>
        <dbReference type="ARBA" id="ARBA00022679"/>
    </source>
</evidence>
<reference evidence="13 14" key="1">
    <citation type="submission" date="2018-09" db="EMBL/GenBank/DDBJ databases">
        <authorList>
            <person name="Wang F."/>
        </authorList>
    </citation>
    <scope>NUCLEOTIDE SEQUENCE [LARGE SCALE GENOMIC DNA]</scope>
    <source>
        <strain evidence="13 14">PLHSC7-2</strain>
    </source>
</reference>
<dbReference type="GO" id="GO:0005886">
    <property type="term" value="C:plasma membrane"/>
    <property type="evidence" value="ECO:0007669"/>
    <property type="project" value="UniProtKB-SubCell"/>
</dbReference>
<evidence type="ECO:0000259" key="12">
    <source>
        <dbReference type="Pfam" id="PF00912"/>
    </source>
</evidence>
<reference evidence="13 14" key="2">
    <citation type="submission" date="2019-01" db="EMBL/GenBank/DDBJ databases">
        <title>Motilimonas pumilus sp. nov., isolated from the gut of sea cucumber (Apostichopus japonicus).</title>
        <authorList>
            <person name="Wang F.-Q."/>
            <person name="Ren L.-H."/>
            <person name="Lin Y.-W."/>
            <person name="Sun G.-H."/>
            <person name="Du Z.-J."/>
            <person name="Zhao J.-X."/>
            <person name="Liu X.-J."/>
            <person name="Liu L.-J."/>
        </authorList>
    </citation>
    <scope>NUCLEOTIDE SEQUENCE [LARGE SCALE GENOMIC DNA]</scope>
    <source>
        <strain evidence="13 14">PLHSC7-2</strain>
    </source>
</reference>
<dbReference type="UniPathway" id="UPA00219"/>
<dbReference type="GO" id="GO:0008955">
    <property type="term" value="F:peptidoglycan glycosyltransferase activity"/>
    <property type="evidence" value="ECO:0007669"/>
    <property type="project" value="UniProtKB-UniRule"/>
</dbReference>
<evidence type="ECO:0000256" key="1">
    <source>
        <dbReference type="ARBA" id="ARBA00022475"/>
    </source>
</evidence>
<evidence type="ECO:0000256" key="2">
    <source>
        <dbReference type="ARBA" id="ARBA00022519"/>
    </source>
</evidence>
<keyword evidence="14" id="KW-1185">Reference proteome</keyword>
<gene>
    <name evidence="11" type="primary">mtgA</name>
    <name evidence="13" type="ORF">D1Z90_01765</name>
</gene>
<dbReference type="SUPFAM" id="SSF53955">
    <property type="entry name" value="Lysozyme-like"/>
    <property type="match status" value="1"/>
</dbReference>
<evidence type="ECO:0000256" key="6">
    <source>
        <dbReference type="ARBA" id="ARBA00022960"/>
    </source>
</evidence>
<dbReference type="Pfam" id="PF00912">
    <property type="entry name" value="Transgly"/>
    <property type="match status" value="1"/>
</dbReference>
<keyword evidence="1 11" id="KW-1003">Cell membrane</keyword>
<dbReference type="GO" id="GO:0008360">
    <property type="term" value="P:regulation of cell shape"/>
    <property type="evidence" value="ECO:0007669"/>
    <property type="project" value="UniProtKB-KW"/>
</dbReference>
<comment type="catalytic activity">
    <reaction evidence="11">
        <text>[GlcNAc-(1-&gt;4)-Mur2Ac(oyl-L-Ala-gamma-D-Glu-L-Lys-D-Ala-D-Ala)](n)-di-trans,octa-cis-undecaprenyl diphosphate + beta-D-GlcNAc-(1-&gt;4)-Mur2Ac(oyl-L-Ala-gamma-D-Glu-L-Lys-D-Ala-D-Ala)-di-trans,octa-cis-undecaprenyl diphosphate = [GlcNAc-(1-&gt;4)-Mur2Ac(oyl-L-Ala-gamma-D-Glu-L-Lys-D-Ala-D-Ala)](n+1)-di-trans,octa-cis-undecaprenyl diphosphate + di-trans,octa-cis-undecaprenyl diphosphate + H(+)</text>
        <dbReference type="Rhea" id="RHEA:23708"/>
        <dbReference type="Rhea" id="RHEA-COMP:9602"/>
        <dbReference type="Rhea" id="RHEA-COMP:9603"/>
        <dbReference type="ChEBI" id="CHEBI:15378"/>
        <dbReference type="ChEBI" id="CHEBI:58405"/>
        <dbReference type="ChEBI" id="CHEBI:60033"/>
        <dbReference type="ChEBI" id="CHEBI:78435"/>
        <dbReference type="EC" id="2.4.99.28"/>
    </reaction>
</comment>